<keyword evidence="4" id="KW-0378">Hydrolase</keyword>
<dbReference type="InterPro" id="IPR050491">
    <property type="entry name" value="AmpC-like"/>
</dbReference>
<dbReference type="AlphaFoldDB" id="A0A7X3FHV2"/>
<evidence type="ECO:0000256" key="2">
    <source>
        <dbReference type="SAM" id="SignalP"/>
    </source>
</evidence>
<feature type="region of interest" description="Disordered" evidence="1">
    <location>
        <begin position="27"/>
        <end position="48"/>
    </location>
</feature>
<dbReference type="Gene3D" id="3.40.710.10">
    <property type="entry name" value="DD-peptidase/beta-lactamase superfamily"/>
    <property type="match status" value="1"/>
</dbReference>
<dbReference type="SUPFAM" id="SSF56601">
    <property type="entry name" value="beta-lactamase/transpeptidase-like"/>
    <property type="match status" value="1"/>
</dbReference>
<dbReference type="PROSITE" id="PS51257">
    <property type="entry name" value="PROKAR_LIPOPROTEIN"/>
    <property type="match status" value="1"/>
</dbReference>
<name>A0A7X3FHV2_9BACL</name>
<dbReference type="Pfam" id="PF00144">
    <property type="entry name" value="Beta-lactamase"/>
    <property type="match status" value="1"/>
</dbReference>
<dbReference type="PROSITE" id="PS51272">
    <property type="entry name" value="SLH"/>
    <property type="match status" value="2"/>
</dbReference>
<feature type="domain" description="SLH" evidence="3">
    <location>
        <begin position="496"/>
        <end position="559"/>
    </location>
</feature>
<feature type="domain" description="SLH" evidence="3">
    <location>
        <begin position="596"/>
        <end position="664"/>
    </location>
</feature>
<dbReference type="InterPro" id="IPR012338">
    <property type="entry name" value="Beta-lactam/transpept-like"/>
</dbReference>
<dbReference type="EMBL" id="RHLK01000004">
    <property type="protein sequence ID" value="MVO99939.1"/>
    <property type="molecule type" value="Genomic_DNA"/>
</dbReference>
<dbReference type="GO" id="GO:0016787">
    <property type="term" value="F:hydrolase activity"/>
    <property type="evidence" value="ECO:0007669"/>
    <property type="project" value="UniProtKB-KW"/>
</dbReference>
<evidence type="ECO:0000313" key="5">
    <source>
        <dbReference type="Proteomes" id="UP000490800"/>
    </source>
</evidence>
<proteinExistence type="predicted"/>
<sequence length="664" mass="72709">MNTRIRNLSLAALLAASTAITACTPAPVKPEVSQPADPDKMNGPQDGKEVEAFADPLFAEMMKKDNVAGSNFVVVKDGKVLVNKGYGYADKEKKIPVDPDTVFQIASVSKTFTALAVMQMVDEGKLDLNRDVNEYLGGLKVPNTTGKPLTLFEMLNYTSGVDKPDITTFISPDYIGQDIPMKSFIAGHMPTVVRPPGEAYTYDNFGFLLAGLAVENVSGMRFDEYMKTKVFEPLGMKSTSVRYTPELKSRMAQHYSPTGELQPAFGHAPTDGPQGSILSTGTDMANYLVMQLGRGKFGDKQIVSAKSMEPMHTYSAFADAGKTIPIATVGFEGYYKELMNGQHVVLKGGNMPGHSSLMVLIPEQNTAFYMSYNSDTQMSVGFYEAFMDHYFPEPVKKPAPAYQDLTAQDAQKYLGLYQNTRAYGLRTQFTYQDGKLIMDDGSTGKHTLRMITPTLFDDEAGEKLAFQKDAAGSIKYFYYTSKKGINVVGHSQKVEMKPAFADVPADSPYKLHIDHLNALTIMGAARDNLFEPARTLTQGEFADLLIQAHGWYIFPGQSENNKKQMMADIPGFESSEVITRQMAAAMIQNLKQAKPASEVRLTGPTDEWAAARISALLSQGIADPDTKVGADGSADFRSRQPLLRQEAAALLDKAFGAYSLPIKN</sequence>
<dbReference type="PANTHER" id="PTHR46825">
    <property type="entry name" value="D-ALANYL-D-ALANINE-CARBOXYPEPTIDASE/ENDOPEPTIDASE AMPH"/>
    <property type="match status" value="1"/>
</dbReference>
<reference evidence="4 5" key="1">
    <citation type="journal article" date="2019" name="Microorganisms">
        <title>Paenibacillus lutrae sp. nov., A Chitinolytic Species Isolated from A River Otter in Castril Natural Park, Granada, Spain.</title>
        <authorList>
            <person name="Rodriguez M."/>
            <person name="Reina J.C."/>
            <person name="Bejar V."/>
            <person name="Llamas I."/>
        </authorList>
    </citation>
    <scope>NUCLEOTIDE SEQUENCE [LARGE SCALE GENOMIC DNA]</scope>
    <source>
        <strain evidence="4 5">N10</strain>
    </source>
</reference>
<comment type="caution">
    <text evidence="4">The sequence shown here is derived from an EMBL/GenBank/DDBJ whole genome shotgun (WGS) entry which is preliminary data.</text>
</comment>
<keyword evidence="2" id="KW-0732">Signal</keyword>
<gene>
    <name evidence="4" type="ORF">EDM21_10415</name>
</gene>
<evidence type="ECO:0000259" key="3">
    <source>
        <dbReference type="PROSITE" id="PS51272"/>
    </source>
</evidence>
<accession>A0A7X3FHV2</accession>
<evidence type="ECO:0000313" key="4">
    <source>
        <dbReference type="EMBL" id="MVO99939.1"/>
    </source>
</evidence>
<feature type="signal peptide" evidence="2">
    <location>
        <begin position="1"/>
        <end position="22"/>
    </location>
</feature>
<dbReference type="InterPro" id="IPR001119">
    <property type="entry name" value="SLH_dom"/>
</dbReference>
<dbReference type="InterPro" id="IPR001466">
    <property type="entry name" value="Beta-lactam-related"/>
</dbReference>
<feature type="chain" id="PRO_5039336059" evidence="2">
    <location>
        <begin position="23"/>
        <end position="664"/>
    </location>
</feature>
<protein>
    <submittedName>
        <fullName evidence="4">Serine hydrolase</fullName>
    </submittedName>
</protein>
<organism evidence="4 5">
    <name type="scientific">Paenibacillus lutrae</name>
    <dbReference type="NCBI Taxonomy" id="2078573"/>
    <lineage>
        <taxon>Bacteria</taxon>
        <taxon>Bacillati</taxon>
        <taxon>Bacillota</taxon>
        <taxon>Bacilli</taxon>
        <taxon>Bacillales</taxon>
        <taxon>Paenibacillaceae</taxon>
        <taxon>Paenibacillus</taxon>
    </lineage>
</organism>
<dbReference type="RefSeq" id="WP_157335288.1">
    <property type="nucleotide sequence ID" value="NZ_RHLK01000004.1"/>
</dbReference>
<dbReference type="Proteomes" id="UP000490800">
    <property type="component" value="Unassembled WGS sequence"/>
</dbReference>
<dbReference type="OrthoDB" id="846150at2"/>
<keyword evidence="5" id="KW-1185">Reference proteome</keyword>
<dbReference type="PANTHER" id="PTHR46825:SF9">
    <property type="entry name" value="BETA-LACTAMASE-RELATED DOMAIN-CONTAINING PROTEIN"/>
    <property type="match status" value="1"/>
</dbReference>
<evidence type="ECO:0000256" key="1">
    <source>
        <dbReference type="SAM" id="MobiDB-lite"/>
    </source>
</evidence>